<evidence type="ECO:0000313" key="2">
    <source>
        <dbReference type="EMBL" id="GIG44118.1"/>
    </source>
</evidence>
<accession>A0A919PL98</accession>
<proteinExistence type="predicted"/>
<dbReference type="EMBL" id="BONQ01000031">
    <property type="protein sequence ID" value="GIG44118.1"/>
    <property type="molecule type" value="Genomic_DNA"/>
</dbReference>
<evidence type="ECO:0000256" key="1">
    <source>
        <dbReference type="SAM" id="MobiDB-lite"/>
    </source>
</evidence>
<dbReference type="AlphaFoldDB" id="A0A919PL98"/>
<reference evidence="2" key="1">
    <citation type="submission" date="2021-01" db="EMBL/GenBank/DDBJ databases">
        <title>Whole genome shotgun sequence of Dactylosporangium siamense NBRC 106093.</title>
        <authorList>
            <person name="Komaki H."/>
            <person name="Tamura T."/>
        </authorList>
    </citation>
    <scope>NUCLEOTIDE SEQUENCE</scope>
    <source>
        <strain evidence="2">NBRC 106093</strain>
    </source>
</reference>
<feature type="compositionally biased region" description="Gly residues" evidence="1">
    <location>
        <begin position="48"/>
        <end position="58"/>
    </location>
</feature>
<keyword evidence="3" id="KW-1185">Reference proteome</keyword>
<evidence type="ECO:0000313" key="3">
    <source>
        <dbReference type="Proteomes" id="UP000660611"/>
    </source>
</evidence>
<feature type="region of interest" description="Disordered" evidence="1">
    <location>
        <begin position="48"/>
        <end position="106"/>
    </location>
</feature>
<name>A0A919PL98_9ACTN</name>
<feature type="compositionally biased region" description="Gly residues" evidence="1">
    <location>
        <begin position="148"/>
        <end position="183"/>
    </location>
</feature>
<organism evidence="2 3">
    <name type="scientific">Dactylosporangium siamense</name>
    <dbReference type="NCBI Taxonomy" id="685454"/>
    <lineage>
        <taxon>Bacteria</taxon>
        <taxon>Bacillati</taxon>
        <taxon>Actinomycetota</taxon>
        <taxon>Actinomycetes</taxon>
        <taxon>Micromonosporales</taxon>
        <taxon>Micromonosporaceae</taxon>
        <taxon>Dactylosporangium</taxon>
    </lineage>
</organism>
<gene>
    <name evidence="2" type="ORF">Dsi01nite_021590</name>
</gene>
<dbReference type="Proteomes" id="UP000660611">
    <property type="component" value="Unassembled WGS sequence"/>
</dbReference>
<feature type="compositionally biased region" description="Acidic residues" evidence="1">
    <location>
        <begin position="63"/>
        <end position="73"/>
    </location>
</feature>
<protein>
    <submittedName>
        <fullName evidence="2">Uncharacterized protein</fullName>
    </submittedName>
</protein>
<sequence>MSRWYRTKMSTRPVFGASPCPARLSHWSTVLRASKVNATGAGLLVGVGDGGGGGGGPVGPTEGEGEGDGDAEAPDPLGDGVTGSCTGVADCPVTDGDGTGPPNQPTTCATLTPRTCTHAAGPASTTAAVLAIAVHRATRPVRPPPAGAAGGGSAGGPGGGPGGGSAGGPGGGSAGGGVGGGESSSGDTA</sequence>
<feature type="region of interest" description="Disordered" evidence="1">
    <location>
        <begin position="138"/>
        <end position="189"/>
    </location>
</feature>
<comment type="caution">
    <text evidence="2">The sequence shown here is derived from an EMBL/GenBank/DDBJ whole genome shotgun (WGS) entry which is preliminary data.</text>
</comment>